<reference evidence="1 2" key="1">
    <citation type="submission" date="2019-05" db="EMBL/GenBank/DDBJ databases">
        <title>Another draft genome of Portunus trituberculatus and its Hox gene families provides insights of decapod evolution.</title>
        <authorList>
            <person name="Jeong J.-H."/>
            <person name="Song I."/>
            <person name="Kim S."/>
            <person name="Choi T."/>
            <person name="Kim D."/>
            <person name="Ryu S."/>
            <person name="Kim W."/>
        </authorList>
    </citation>
    <scope>NUCLEOTIDE SEQUENCE [LARGE SCALE GENOMIC DNA]</scope>
    <source>
        <tissue evidence="1">Muscle</tissue>
    </source>
</reference>
<name>A0A5B7K4K3_PORTR</name>
<keyword evidence="2" id="KW-1185">Reference proteome</keyword>
<dbReference type="EMBL" id="VSRR010129276">
    <property type="protein sequence ID" value="MPD01940.1"/>
    <property type="molecule type" value="Genomic_DNA"/>
</dbReference>
<dbReference type="Proteomes" id="UP000324222">
    <property type="component" value="Unassembled WGS sequence"/>
</dbReference>
<gene>
    <name evidence="1" type="ORF">E2C01_097491</name>
</gene>
<accession>A0A5B7K4K3</accession>
<sequence>MDDGAYGSLLASRSAKIFVIITAENKQVLVFCAAAQVCSQYWLWECGRGSTFLVIFLALLP</sequence>
<dbReference type="AlphaFoldDB" id="A0A5B7K4K3"/>
<evidence type="ECO:0000313" key="1">
    <source>
        <dbReference type="EMBL" id="MPD01940.1"/>
    </source>
</evidence>
<proteinExistence type="predicted"/>
<protein>
    <submittedName>
        <fullName evidence="1">Uncharacterized protein</fullName>
    </submittedName>
</protein>
<organism evidence="1 2">
    <name type="scientific">Portunus trituberculatus</name>
    <name type="common">Swimming crab</name>
    <name type="synonym">Neptunus trituberculatus</name>
    <dbReference type="NCBI Taxonomy" id="210409"/>
    <lineage>
        <taxon>Eukaryota</taxon>
        <taxon>Metazoa</taxon>
        <taxon>Ecdysozoa</taxon>
        <taxon>Arthropoda</taxon>
        <taxon>Crustacea</taxon>
        <taxon>Multicrustacea</taxon>
        <taxon>Malacostraca</taxon>
        <taxon>Eumalacostraca</taxon>
        <taxon>Eucarida</taxon>
        <taxon>Decapoda</taxon>
        <taxon>Pleocyemata</taxon>
        <taxon>Brachyura</taxon>
        <taxon>Eubrachyura</taxon>
        <taxon>Portunoidea</taxon>
        <taxon>Portunidae</taxon>
        <taxon>Portuninae</taxon>
        <taxon>Portunus</taxon>
    </lineage>
</organism>
<evidence type="ECO:0000313" key="2">
    <source>
        <dbReference type="Proteomes" id="UP000324222"/>
    </source>
</evidence>
<comment type="caution">
    <text evidence="1">The sequence shown here is derived from an EMBL/GenBank/DDBJ whole genome shotgun (WGS) entry which is preliminary data.</text>
</comment>